<reference evidence="3 4" key="1">
    <citation type="submission" date="2023-06" db="EMBL/GenBank/DDBJ databases">
        <title>Aquibacillus rhizosphaerae LR5S19.</title>
        <authorList>
            <person name="Sun J.-Q."/>
        </authorList>
    </citation>
    <scope>NUCLEOTIDE SEQUENCE [LARGE SCALE GENOMIC DNA]</scope>
    <source>
        <strain evidence="3 4">LR5S19</strain>
    </source>
</reference>
<dbReference type="InterPro" id="IPR001387">
    <property type="entry name" value="Cro/C1-type_HTH"/>
</dbReference>
<gene>
    <name evidence="3" type="ORF">QQS35_18745</name>
</gene>
<dbReference type="Proteomes" id="UP001235343">
    <property type="component" value="Unassembled WGS sequence"/>
</dbReference>
<dbReference type="PANTHER" id="PTHR46797:SF1">
    <property type="entry name" value="METHYLPHOSPHONATE SYNTHASE"/>
    <property type="match status" value="1"/>
</dbReference>
<proteinExistence type="predicted"/>
<keyword evidence="4" id="KW-1185">Reference proteome</keyword>
<dbReference type="InterPro" id="IPR050807">
    <property type="entry name" value="TransReg_Diox_bact_type"/>
</dbReference>
<evidence type="ECO:0000313" key="4">
    <source>
        <dbReference type="Proteomes" id="UP001235343"/>
    </source>
</evidence>
<evidence type="ECO:0000313" key="3">
    <source>
        <dbReference type="EMBL" id="MDL4842477.1"/>
    </source>
</evidence>
<dbReference type="InterPro" id="IPR010982">
    <property type="entry name" value="Lambda_DNA-bd_dom_sf"/>
</dbReference>
<dbReference type="EMBL" id="JASTZU010000058">
    <property type="protein sequence ID" value="MDL4842477.1"/>
    <property type="molecule type" value="Genomic_DNA"/>
</dbReference>
<sequence>MDTKKALMKLLGDRLREARKAKHLTHEELAKKANSNYNYISEIERGLKLPTLEKLINLTTALEISLSELFVGFEEILEDSSDRPNE</sequence>
<accession>A0ABT7L9D5</accession>
<dbReference type="CDD" id="cd00093">
    <property type="entry name" value="HTH_XRE"/>
    <property type="match status" value="1"/>
</dbReference>
<organism evidence="3 4">
    <name type="scientific">Aquibacillus rhizosphaerae</name>
    <dbReference type="NCBI Taxonomy" id="3051431"/>
    <lineage>
        <taxon>Bacteria</taxon>
        <taxon>Bacillati</taxon>
        <taxon>Bacillota</taxon>
        <taxon>Bacilli</taxon>
        <taxon>Bacillales</taxon>
        <taxon>Bacillaceae</taxon>
        <taxon>Aquibacillus</taxon>
    </lineage>
</organism>
<keyword evidence="1" id="KW-0238">DNA-binding</keyword>
<evidence type="ECO:0000259" key="2">
    <source>
        <dbReference type="PROSITE" id="PS50943"/>
    </source>
</evidence>
<dbReference type="RefSeq" id="WP_285933748.1">
    <property type="nucleotide sequence ID" value="NZ_JASTZU010000058.1"/>
</dbReference>
<comment type="caution">
    <text evidence="3">The sequence shown here is derived from an EMBL/GenBank/DDBJ whole genome shotgun (WGS) entry which is preliminary data.</text>
</comment>
<name>A0ABT7L9D5_9BACI</name>
<dbReference type="Gene3D" id="1.10.260.40">
    <property type="entry name" value="lambda repressor-like DNA-binding domains"/>
    <property type="match status" value="1"/>
</dbReference>
<dbReference type="Pfam" id="PF01381">
    <property type="entry name" value="HTH_3"/>
    <property type="match status" value="1"/>
</dbReference>
<dbReference type="SMART" id="SM00530">
    <property type="entry name" value="HTH_XRE"/>
    <property type="match status" value="1"/>
</dbReference>
<dbReference type="SUPFAM" id="SSF47413">
    <property type="entry name" value="lambda repressor-like DNA-binding domains"/>
    <property type="match status" value="1"/>
</dbReference>
<evidence type="ECO:0000256" key="1">
    <source>
        <dbReference type="ARBA" id="ARBA00023125"/>
    </source>
</evidence>
<dbReference type="PANTHER" id="PTHR46797">
    <property type="entry name" value="HTH-TYPE TRANSCRIPTIONAL REGULATOR"/>
    <property type="match status" value="1"/>
</dbReference>
<dbReference type="PROSITE" id="PS50943">
    <property type="entry name" value="HTH_CROC1"/>
    <property type="match status" value="1"/>
</dbReference>
<feature type="domain" description="HTH cro/C1-type" evidence="2">
    <location>
        <begin position="15"/>
        <end position="69"/>
    </location>
</feature>
<protein>
    <submittedName>
        <fullName evidence="3">Helix-turn-helix transcriptional regulator</fullName>
    </submittedName>
</protein>